<dbReference type="EMBL" id="MU394411">
    <property type="protein sequence ID" value="KAI6081019.1"/>
    <property type="molecule type" value="Genomic_DNA"/>
</dbReference>
<evidence type="ECO:0000313" key="1">
    <source>
        <dbReference type="EMBL" id="KAI6081019.1"/>
    </source>
</evidence>
<organism evidence="1 2">
    <name type="scientific">Hypoxylon rubiginosum</name>
    <dbReference type="NCBI Taxonomy" id="110542"/>
    <lineage>
        <taxon>Eukaryota</taxon>
        <taxon>Fungi</taxon>
        <taxon>Dikarya</taxon>
        <taxon>Ascomycota</taxon>
        <taxon>Pezizomycotina</taxon>
        <taxon>Sordariomycetes</taxon>
        <taxon>Xylariomycetidae</taxon>
        <taxon>Xylariales</taxon>
        <taxon>Hypoxylaceae</taxon>
        <taxon>Hypoxylon</taxon>
    </lineage>
</organism>
<sequence length="137" mass="14307">MKLSIASLGVILAASLPSVQGYGAFTVSKFSAGATPHSSIGYVELSWSTGKNETKCSARPGTYQSFPSVGKTACSAPSTAFSLTKREDGGADLALFLGNAQAVHTITKDQIIWTNQQSPTGTVQVYSGPQNFTAERV</sequence>
<gene>
    <name evidence="1" type="ORF">F4821DRAFT_275396</name>
</gene>
<accession>A0ACC0CKT2</accession>
<dbReference type="Proteomes" id="UP001497680">
    <property type="component" value="Unassembled WGS sequence"/>
</dbReference>
<evidence type="ECO:0000313" key="2">
    <source>
        <dbReference type="Proteomes" id="UP001497680"/>
    </source>
</evidence>
<proteinExistence type="predicted"/>
<keyword evidence="2" id="KW-1185">Reference proteome</keyword>
<comment type="caution">
    <text evidence="1">The sequence shown here is derived from an EMBL/GenBank/DDBJ whole genome shotgun (WGS) entry which is preliminary data.</text>
</comment>
<reference evidence="1 2" key="1">
    <citation type="journal article" date="2022" name="New Phytol.">
        <title>Ecological generalism drives hyperdiversity of secondary metabolite gene clusters in xylarialean endophytes.</title>
        <authorList>
            <person name="Franco M.E.E."/>
            <person name="Wisecaver J.H."/>
            <person name="Arnold A.E."/>
            <person name="Ju Y.M."/>
            <person name="Slot J.C."/>
            <person name="Ahrendt S."/>
            <person name="Moore L.P."/>
            <person name="Eastman K.E."/>
            <person name="Scott K."/>
            <person name="Konkel Z."/>
            <person name="Mondo S.J."/>
            <person name="Kuo A."/>
            <person name="Hayes R.D."/>
            <person name="Haridas S."/>
            <person name="Andreopoulos B."/>
            <person name="Riley R."/>
            <person name="LaButti K."/>
            <person name="Pangilinan J."/>
            <person name="Lipzen A."/>
            <person name="Amirebrahimi M."/>
            <person name="Yan J."/>
            <person name="Adam C."/>
            <person name="Keymanesh K."/>
            <person name="Ng V."/>
            <person name="Louie K."/>
            <person name="Northen T."/>
            <person name="Drula E."/>
            <person name="Henrissat B."/>
            <person name="Hsieh H.M."/>
            <person name="Youens-Clark K."/>
            <person name="Lutzoni F."/>
            <person name="Miadlikowska J."/>
            <person name="Eastwood D.C."/>
            <person name="Hamelin R.C."/>
            <person name="Grigoriev I.V."/>
            <person name="U'Ren J.M."/>
        </authorList>
    </citation>
    <scope>NUCLEOTIDE SEQUENCE [LARGE SCALE GENOMIC DNA]</scope>
    <source>
        <strain evidence="1 2">ER1909</strain>
    </source>
</reference>
<name>A0ACC0CKT2_9PEZI</name>
<protein>
    <submittedName>
        <fullName evidence="1">Uncharacterized protein</fullName>
    </submittedName>
</protein>